<evidence type="ECO:0000313" key="2">
    <source>
        <dbReference type="EMBL" id="KAK2160768.1"/>
    </source>
</evidence>
<dbReference type="EMBL" id="JAODUP010000127">
    <property type="protein sequence ID" value="KAK2160768.1"/>
    <property type="molecule type" value="Genomic_DNA"/>
</dbReference>
<gene>
    <name evidence="2" type="ORF">LSH36_127g10013</name>
</gene>
<feature type="signal peptide" evidence="1">
    <location>
        <begin position="1"/>
        <end position="23"/>
    </location>
</feature>
<dbReference type="Proteomes" id="UP001208570">
    <property type="component" value="Unassembled WGS sequence"/>
</dbReference>
<dbReference type="AlphaFoldDB" id="A0AAD9JYF0"/>
<reference evidence="2" key="1">
    <citation type="journal article" date="2023" name="Mol. Biol. Evol.">
        <title>Third-Generation Sequencing Reveals the Adaptive Role of the Epigenome in Three Deep-Sea Polychaetes.</title>
        <authorList>
            <person name="Perez M."/>
            <person name="Aroh O."/>
            <person name="Sun Y."/>
            <person name="Lan Y."/>
            <person name="Juniper S.K."/>
            <person name="Young C.R."/>
            <person name="Angers B."/>
            <person name="Qian P.Y."/>
        </authorList>
    </citation>
    <scope>NUCLEOTIDE SEQUENCE</scope>
    <source>
        <strain evidence="2">P08H-3</strain>
    </source>
</reference>
<comment type="caution">
    <text evidence="2">The sequence shown here is derived from an EMBL/GenBank/DDBJ whole genome shotgun (WGS) entry which is preliminary data.</text>
</comment>
<name>A0AAD9JYF0_9ANNE</name>
<evidence type="ECO:0000313" key="3">
    <source>
        <dbReference type="Proteomes" id="UP001208570"/>
    </source>
</evidence>
<keyword evidence="1" id="KW-0732">Signal</keyword>
<accession>A0AAD9JYF0</accession>
<feature type="chain" id="PRO_5042211352" evidence="1">
    <location>
        <begin position="24"/>
        <end position="481"/>
    </location>
</feature>
<evidence type="ECO:0000256" key="1">
    <source>
        <dbReference type="SAM" id="SignalP"/>
    </source>
</evidence>
<organism evidence="2 3">
    <name type="scientific">Paralvinella palmiformis</name>
    <dbReference type="NCBI Taxonomy" id="53620"/>
    <lineage>
        <taxon>Eukaryota</taxon>
        <taxon>Metazoa</taxon>
        <taxon>Spiralia</taxon>
        <taxon>Lophotrochozoa</taxon>
        <taxon>Annelida</taxon>
        <taxon>Polychaeta</taxon>
        <taxon>Sedentaria</taxon>
        <taxon>Canalipalpata</taxon>
        <taxon>Terebellida</taxon>
        <taxon>Terebelliformia</taxon>
        <taxon>Alvinellidae</taxon>
        <taxon>Paralvinella</taxon>
    </lineage>
</organism>
<sequence>MPLARSWWHLYVLIAIILTGSSQQADDDYPWLYCGILYIYDVSSVYLFAPVRSNDFNDTGKAFCIDSLSWTSSSSQPTINQTEDKVLVKVFAWKSSSFPNPDVDSKWLSVVAGEAPYFFEVSHNMKSELSLVHLQIRCYYERKLIYAEGVGAGSIPAVTGNYSDVGGLVFGYNSTHTRIWNPNRRPKISKVCGIEVADFQSDWVAMEAYDPADSFRKVEHRLGEVPLKVKVIVTPTRGPYEGWMFEAGSSQQADDDLHWLYCGILYIYDVDYVYLFAPVQSNANTTMGKAFCIDPLSWTSYSRQPADNQKEDQVMVKIFAWKSSSFPIPDVDTDWLSIVAGEPPYFTEVPHNITTELSLVQLQIRCYYSPIFIYAEGVGAGTVPILANNYSEMSGLVFAYNDSHTRIWSPNRIHRNAYPGTSYGGVVFGYSATNIRIFVPADESGTIIHVPENWGIEEYNQISNNVKITVKMWNTISDNCK</sequence>
<keyword evidence="3" id="KW-1185">Reference proteome</keyword>
<protein>
    <submittedName>
        <fullName evidence="2">Uncharacterized protein</fullName>
    </submittedName>
</protein>
<proteinExistence type="predicted"/>